<dbReference type="PANTHER" id="PTHR30522:SF0">
    <property type="entry name" value="NUCLEOSIDE TRIPHOSPHATE PYROPHOSPHOHYDROLASE"/>
    <property type="match status" value="1"/>
</dbReference>
<dbReference type="GO" id="GO:0046076">
    <property type="term" value="P:dTTP catabolic process"/>
    <property type="evidence" value="ECO:0007669"/>
    <property type="project" value="TreeGrafter"/>
</dbReference>
<dbReference type="NCBIfam" id="TIGR00444">
    <property type="entry name" value="mazG"/>
    <property type="match status" value="1"/>
</dbReference>
<protein>
    <submittedName>
        <fullName evidence="2">MazG family protein</fullName>
    </submittedName>
</protein>
<dbReference type="GO" id="GO:0006950">
    <property type="term" value="P:response to stress"/>
    <property type="evidence" value="ECO:0007669"/>
    <property type="project" value="UniProtKB-ARBA"/>
</dbReference>
<dbReference type="PANTHER" id="PTHR30522">
    <property type="entry name" value="NUCLEOSIDE TRIPHOSPHATE PYROPHOSPHOHYDROLASE"/>
    <property type="match status" value="1"/>
</dbReference>
<evidence type="ECO:0000259" key="1">
    <source>
        <dbReference type="Pfam" id="PF03819"/>
    </source>
</evidence>
<dbReference type="GO" id="GO:0046047">
    <property type="term" value="P:TTP catabolic process"/>
    <property type="evidence" value="ECO:0007669"/>
    <property type="project" value="TreeGrafter"/>
</dbReference>
<dbReference type="AlphaFoldDB" id="A0A3A4B4Q1"/>
<evidence type="ECO:0000313" key="2">
    <source>
        <dbReference type="EMBL" id="RJL33297.1"/>
    </source>
</evidence>
<accession>A0A3A4B4Q1</accession>
<dbReference type="Gene3D" id="1.10.287.1080">
    <property type="entry name" value="MazG-like"/>
    <property type="match status" value="1"/>
</dbReference>
<dbReference type="InterPro" id="IPR048015">
    <property type="entry name" value="NTP-PPase_MazG-like_N"/>
</dbReference>
<dbReference type="OrthoDB" id="9808939at2"/>
<dbReference type="Proteomes" id="UP000265768">
    <property type="component" value="Unassembled WGS sequence"/>
</dbReference>
<organism evidence="2 3">
    <name type="scientific">Bailinhaonella thermotolerans</name>
    <dbReference type="NCBI Taxonomy" id="1070861"/>
    <lineage>
        <taxon>Bacteria</taxon>
        <taxon>Bacillati</taxon>
        <taxon>Actinomycetota</taxon>
        <taxon>Actinomycetes</taxon>
        <taxon>Streptosporangiales</taxon>
        <taxon>Streptosporangiaceae</taxon>
        <taxon>Bailinhaonella</taxon>
    </lineage>
</organism>
<proteinExistence type="predicted"/>
<dbReference type="EMBL" id="QZEY01000003">
    <property type="protein sequence ID" value="RJL33297.1"/>
    <property type="molecule type" value="Genomic_DNA"/>
</dbReference>
<dbReference type="InterPro" id="IPR004518">
    <property type="entry name" value="MazG-like_dom"/>
</dbReference>
<dbReference type="Pfam" id="PF03819">
    <property type="entry name" value="MazG"/>
    <property type="match status" value="1"/>
</dbReference>
<dbReference type="GO" id="GO:0046052">
    <property type="term" value="P:UTP catabolic process"/>
    <property type="evidence" value="ECO:0007669"/>
    <property type="project" value="TreeGrafter"/>
</dbReference>
<reference evidence="2 3" key="1">
    <citation type="submission" date="2018-09" db="EMBL/GenBank/DDBJ databases">
        <title>YIM 75507 draft genome.</title>
        <authorList>
            <person name="Tang S."/>
            <person name="Feng Y."/>
        </authorList>
    </citation>
    <scope>NUCLEOTIDE SEQUENCE [LARGE SCALE GENOMIC DNA]</scope>
    <source>
        <strain evidence="2 3">YIM 75507</strain>
    </source>
</reference>
<dbReference type="CDD" id="cd11528">
    <property type="entry name" value="NTP-PPase_MazG_Nterm"/>
    <property type="match status" value="1"/>
</dbReference>
<sequence length="320" mass="35452">MPLTIVSTSHRVAPGLLTRQAWRALESARVLTATPDHPQLPYLAEAGVEVQVVDPDPHLLVNEARAGAVTWLASPEGDEDLMRRIGEVVVNSADPPDVELLNGSYDVPGARLLDLVEVMDRLRRDCPWDAKQTHESLARHLLEEPYEALEALETGDYAALREELGDVLLQVFFHARIAAEREDETAFDIDDVAAGIVDKLIRRHPHVFSDVEVASPEEVKANWDAIKAAERAAKHGETGSTLDGVPMSQPALALAYQMQKRAERADVPDELYRAVGNGIGKELFDLVRRAAQAGLDPETELRAAARTFRDRVRRWESTRS</sequence>
<dbReference type="GO" id="GO:0006203">
    <property type="term" value="P:dGTP catabolic process"/>
    <property type="evidence" value="ECO:0007669"/>
    <property type="project" value="TreeGrafter"/>
</dbReference>
<dbReference type="GO" id="GO:0046061">
    <property type="term" value="P:dATP catabolic process"/>
    <property type="evidence" value="ECO:0007669"/>
    <property type="project" value="TreeGrafter"/>
</dbReference>
<dbReference type="SUPFAM" id="SSF101386">
    <property type="entry name" value="all-alpha NTP pyrophosphatases"/>
    <property type="match status" value="1"/>
</dbReference>
<dbReference type="RefSeq" id="WP_119926257.1">
    <property type="nucleotide sequence ID" value="NZ_QZEY01000003.1"/>
</dbReference>
<dbReference type="GO" id="GO:0047429">
    <property type="term" value="F:nucleoside triphosphate diphosphatase activity"/>
    <property type="evidence" value="ECO:0007669"/>
    <property type="project" value="TreeGrafter"/>
</dbReference>
<name>A0A3A4B4Q1_9ACTN</name>
<feature type="domain" description="NTP pyrophosphohydrolase MazG-like" evidence="1">
    <location>
        <begin position="132"/>
        <end position="208"/>
    </location>
</feature>
<keyword evidence="3" id="KW-1185">Reference proteome</keyword>
<comment type="caution">
    <text evidence="2">The sequence shown here is derived from an EMBL/GenBank/DDBJ whole genome shotgun (WGS) entry which is preliminary data.</text>
</comment>
<evidence type="ECO:0000313" key="3">
    <source>
        <dbReference type="Proteomes" id="UP000265768"/>
    </source>
</evidence>
<dbReference type="GO" id="GO:0046081">
    <property type="term" value="P:dUTP catabolic process"/>
    <property type="evidence" value="ECO:0007669"/>
    <property type="project" value="TreeGrafter"/>
</dbReference>
<gene>
    <name evidence="2" type="ORF">D5H75_10825</name>
</gene>
<dbReference type="InterPro" id="IPR011551">
    <property type="entry name" value="NTP_PyrPHydrolase_MazG"/>
</dbReference>
<dbReference type="FunFam" id="1.10.287.1080:FF:000001">
    <property type="entry name" value="Nucleoside triphosphate pyrophosphohydrolase"/>
    <property type="match status" value="1"/>
</dbReference>